<dbReference type="WBParaSite" id="TTAC_0000187001-mRNA-1">
    <property type="protein sequence ID" value="TTAC_0000187001-mRNA-1"/>
    <property type="gene ID" value="TTAC_0000187001"/>
</dbReference>
<protein>
    <submittedName>
        <fullName evidence="2">TAXi_C domain-containing protein</fullName>
    </submittedName>
</protein>
<dbReference type="STRING" id="6205.A0A0R3WM82"/>
<sequence length="168" mass="17582">LGTPNCPRLSDVPILEPFAKFGITSDLITDLVFREDSINLAFQQGVILTYSRPMESCSATAAAGDLSIFDTSNLVGDSGAVEIDDEGGIGVGCVETVDNVDVDADDDVEASPPHMRGSTSNASATSSTATTPTNSSNNHRLRHHALSPGLQHRLSRSPFVPESAGQAL</sequence>
<name>A0A0R3WM82_HYDTA</name>
<accession>A0A0R3WM82</accession>
<dbReference type="AlphaFoldDB" id="A0A0R3WM82"/>
<reference evidence="2" key="1">
    <citation type="submission" date="2017-02" db="UniProtKB">
        <authorList>
            <consortium name="WormBaseParasite"/>
        </authorList>
    </citation>
    <scope>IDENTIFICATION</scope>
</reference>
<evidence type="ECO:0000256" key="1">
    <source>
        <dbReference type="SAM" id="MobiDB-lite"/>
    </source>
</evidence>
<feature type="region of interest" description="Disordered" evidence="1">
    <location>
        <begin position="104"/>
        <end position="168"/>
    </location>
</feature>
<evidence type="ECO:0000313" key="2">
    <source>
        <dbReference type="WBParaSite" id="TTAC_0000187001-mRNA-1"/>
    </source>
</evidence>
<organism evidence="2">
    <name type="scientific">Hydatigena taeniaeformis</name>
    <name type="common">Feline tapeworm</name>
    <name type="synonym">Taenia taeniaeformis</name>
    <dbReference type="NCBI Taxonomy" id="6205"/>
    <lineage>
        <taxon>Eukaryota</taxon>
        <taxon>Metazoa</taxon>
        <taxon>Spiralia</taxon>
        <taxon>Lophotrochozoa</taxon>
        <taxon>Platyhelminthes</taxon>
        <taxon>Cestoda</taxon>
        <taxon>Eucestoda</taxon>
        <taxon>Cyclophyllidea</taxon>
        <taxon>Taeniidae</taxon>
        <taxon>Hydatigera</taxon>
    </lineage>
</organism>
<feature type="compositionally biased region" description="Low complexity" evidence="1">
    <location>
        <begin position="118"/>
        <end position="138"/>
    </location>
</feature>
<proteinExistence type="predicted"/>